<dbReference type="Proteomes" id="UP000887580">
    <property type="component" value="Unplaced"/>
</dbReference>
<protein>
    <submittedName>
        <fullName evidence="2">Uncharacterized protein</fullName>
    </submittedName>
</protein>
<evidence type="ECO:0000313" key="1">
    <source>
        <dbReference type="Proteomes" id="UP000887580"/>
    </source>
</evidence>
<accession>A0AC35G269</accession>
<sequence length="181" mass="21177">MQNLPISPPSSDFPSDVLKWMKANAQSRTALKLMQCNKYFQQQPFPYFVVKAVRSRESGLRFLRLKPDPNRTGCMRWHFGENWCRLYIDSLKQKLWITEKFEFDGNDGFLRILLSKIAVFDVKKLILKYLNAVTFEMFKLFSSGNVQELTLINTKIRDKNGVDVPLEELLQCVSKLENLTM</sequence>
<name>A0AC35G269_9BILA</name>
<evidence type="ECO:0000313" key="2">
    <source>
        <dbReference type="WBParaSite" id="PS1159_v2.g23257.t1"/>
    </source>
</evidence>
<proteinExistence type="predicted"/>
<dbReference type="WBParaSite" id="PS1159_v2.g23257.t1">
    <property type="protein sequence ID" value="PS1159_v2.g23257.t1"/>
    <property type="gene ID" value="PS1159_v2.g23257"/>
</dbReference>
<reference evidence="2" key="1">
    <citation type="submission" date="2022-11" db="UniProtKB">
        <authorList>
            <consortium name="WormBaseParasite"/>
        </authorList>
    </citation>
    <scope>IDENTIFICATION</scope>
</reference>
<organism evidence="1 2">
    <name type="scientific">Panagrolaimus sp. PS1159</name>
    <dbReference type="NCBI Taxonomy" id="55785"/>
    <lineage>
        <taxon>Eukaryota</taxon>
        <taxon>Metazoa</taxon>
        <taxon>Ecdysozoa</taxon>
        <taxon>Nematoda</taxon>
        <taxon>Chromadorea</taxon>
        <taxon>Rhabditida</taxon>
        <taxon>Tylenchina</taxon>
        <taxon>Panagrolaimomorpha</taxon>
        <taxon>Panagrolaimoidea</taxon>
        <taxon>Panagrolaimidae</taxon>
        <taxon>Panagrolaimus</taxon>
    </lineage>
</organism>